<dbReference type="CDD" id="cd05379">
    <property type="entry name" value="CAP_bacterial"/>
    <property type="match status" value="1"/>
</dbReference>
<dbReference type="Pfam" id="PF00188">
    <property type="entry name" value="CAP"/>
    <property type="match status" value="1"/>
</dbReference>
<dbReference type="InterPro" id="IPR036116">
    <property type="entry name" value="FN3_sf"/>
</dbReference>
<gene>
    <name evidence="3" type="ORF">M72_11231</name>
</gene>
<evidence type="ECO:0000259" key="2">
    <source>
        <dbReference type="PROSITE" id="PS50853"/>
    </source>
</evidence>
<accession>A0A0M6WTF2</accession>
<organism evidence="3 4">
    <name type="scientific">Roseburia faecis</name>
    <dbReference type="NCBI Taxonomy" id="301302"/>
    <lineage>
        <taxon>Bacteria</taxon>
        <taxon>Bacillati</taxon>
        <taxon>Bacillota</taxon>
        <taxon>Clostridia</taxon>
        <taxon>Lachnospirales</taxon>
        <taxon>Lachnospiraceae</taxon>
        <taxon>Roseburia</taxon>
    </lineage>
</organism>
<dbReference type="PROSITE" id="PS50853">
    <property type="entry name" value="FN3"/>
    <property type="match status" value="1"/>
</dbReference>
<evidence type="ECO:0000313" key="4">
    <source>
        <dbReference type="Proteomes" id="UP000049979"/>
    </source>
</evidence>
<reference evidence="4" key="1">
    <citation type="submission" date="2015-05" db="EMBL/GenBank/DDBJ databases">
        <authorList>
            <consortium name="Pathogen Informatics"/>
        </authorList>
    </citation>
    <scope>NUCLEOTIDE SEQUENCE [LARGE SCALE GENOMIC DNA]</scope>
    <source>
        <strain evidence="4">M72</strain>
    </source>
</reference>
<proteinExistence type="predicted"/>
<feature type="domain" description="Fibronectin type-III" evidence="2">
    <location>
        <begin position="485"/>
        <end position="580"/>
    </location>
</feature>
<dbReference type="RefSeq" id="WP_055068364.1">
    <property type="nucleotide sequence ID" value="NZ_CP173697.1"/>
</dbReference>
<dbReference type="Gene3D" id="3.40.33.10">
    <property type="entry name" value="CAP"/>
    <property type="match status" value="1"/>
</dbReference>
<dbReference type="InterPro" id="IPR035940">
    <property type="entry name" value="CAP_sf"/>
</dbReference>
<dbReference type="EMBL" id="CVRR01000037">
    <property type="protein sequence ID" value="CRL40982.1"/>
    <property type="molecule type" value="Genomic_DNA"/>
</dbReference>
<dbReference type="OrthoDB" id="9783944at2"/>
<keyword evidence="4" id="KW-1185">Reference proteome</keyword>
<feature type="chain" id="PRO_5005806671" description="Fibronectin type-III domain-containing protein" evidence="1">
    <location>
        <begin position="34"/>
        <end position="580"/>
    </location>
</feature>
<dbReference type="InterPro" id="IPR003961">
    <property type="entry name" value="FN3_dom"/>
</dbReference>
<dbReference type="Proteomes" id="UP000049979">
    <property type="component" value="Unassembled WGS sequence"/>
</dbReference>
<dbReference type="InterPro" id="IPR013783">
    <property type="entry name" value="Ig-like_fold"/>
</dbReference>
<dbReference type="AlphaFoldDB" id="A0A0M6WTF2"/>
<evidence type="ECO:0000256" key="1">
    <source>
        <dbReference type="SAM" id="SignalP"/>
    </source>
</evidence>
<dbReference type="SUPFAM" id="SSF55797">
    <property type="entry name" value="PR-1-like"/>
    <property type="match status" value="1"/>
</dbReference>
<name>A0A0M6WTF2_9FIRM</name>
<sequence>MRKTKTHNVLRRLLAFVLIVSLLPLGYAGNVMAATTGTRNVSIQVTYGQTDARNVYGMINSMRRNLSDAWYWDANNYTKTYCNNLQPLTYDYALEQVAMKRAAEIALSYSHTRPNGTNYYTAYSENGVYAGVYAENIGVNYSSASALHNAMREDNANYSGQEQRRNMLNSQFTAVGIGHVYYNGYHYWVEEFANTVTRTSYTTPNNQTTTVTNLQVAESNITSDQIVVPSSIGTYIQMSVGQTKDLSGCYENIKVSNHWPGNANCPIVQGLNMYVSNTAVAYISGTKLVANSTGSTTLTLNRPDGRIPLQIPVQVTGTNNSSNTYSYYIPNASVGTIVDQIYTGYDIRPSVSVWLNGGYLYEGRDYTLTYSNNRNIGTASVTINGIGNYYGSRTVYFRIVNHGNGNTTVSSNNLANAVISKIATQSYTGSSVKPEVTVTLNNIVLKEGSDYYLNYSDNGAPGKAAVMVVGTGNYTGSAKTSFIIKPEKPVITRLRAHGSKVRITWLPGTSVTGYEIYRSKGAYDYGYKKIAATKDGEMQSYTRAKLTKGTYYYKIRSYVTVDGTKYYSPYSSVKSVKIRR</sequence>
<dbReference type="Gene3D" id="2.60.40.10">
    <property type="entry name" value="Immunoglobulins"/>
    <property type="match status" value="1"/>
</dbReference>
<dbReference type="SUPFAM" id="SSF49265">
    <property type="entry name" value="Fibronectin type III"/>
    <property type="match status" value="1"/>
</dbReference>
<keyword evidence="1" id="KW-0732">Signal</keyword>
<feature type="signal peptide" evidence="1">
    <location>
        <begin position="1"/>
        <end position="33"/>
    </location>
</feature>
<protein>
    <recommendedName>
        <fullName evidence="2">Fibronectin type-III domain-containing protein</fullName>
    </recommendedName>
</protein>
<dbReference type="InterPro" id="IPR014044">
    <property type="entry name" value="CAP_dom"/>
</dbReference>
<evidence type="ECO:0000313" key="3">
    <source>
        <dbReference type="EMBL" id="CRL40982.1"/>
    </source>
</evidence>